<dbReference type="NCBIfam" id="TIGR00087">
    <property type="entry name" value="surE"/>
    <property type="match status" value="1"/>
</dbReference>
<evidence type="ECO:0000313" key="2">
    <source>
        <dbReference type="EMBL" id="KAG2195660.1"/>
    </source>
</evidence>
<dbReference type="InterPro" id="IPR036523">
    <property type="entry name" value="SurE-like_sf"/>
</dbReference>
<sequence length="286" mass="32109">MKVLISNDDGPPSLEESPFILPFIQHLENLGWDVKVCLPDSQKSWIAKSFMIKQEIHVRYYNRVTGDISDEQHHDNDFVLASITLYFLSGTPATCVNIALNHLYKDEVFDMVIGGPNYGRNISTIFTLASGTVGAAMEGVLNKRKAISVSFCFCNRRVECIQNCCETASDIIQHVYKYPWPQNGMYNVNIPMLDSKCPIHITKFHQASYGSLFEKVEGEKFKFAPDFTAINADRDGLPGTDKWALMNGCVSVTPMVASFQTDASAYNIDYNFESINSNYAPLEKLP</sequence>
<dbReference type="InterPro" id="IPR002828">
    <property type="entry name" value="SurE-like_Pase/nucleotidase"/>
</dbReference>
<name>A0A8H7QPZ7_9FUNG</name>
<dbReference type="Pfam" id="PF01975">
    <property type="entry name" value="SurE"/>
    <property type="match status" value="1"/>
</dbReference>
<dbReference type="AlphaFoldDB" id="A0A8H7QPZ7"/>
<evidence type="ECO:0000313" key="3">
    <source>
        <dbReference type="Proteomes" id="UP000603453"/>
    </source>
</evidence>
<keyword evidence="3" id="KW-1185">Reference proteome</keyword>
<dbReference type="OrthoDB" id="202825at2759"/>
<dbReference type="PANTHER" id="PTHR47551:SF1">
    <property type="entry name" value="TUBULIN--TYROSINE LIGASE PBY1-RELATED"/>
    <property type="match status" value="1"/>
</dbReference>
<dbReference type="GO" id="GO:0016787">
    <property type="term" value="F:hydrolase activity"/>
    <property type="evidence" value="ECO:0007669"/>
    <property type="project" value="InterPro"/>
</dbReference>
<dbReference type="EMBL" id="JAEPRD010000165">
    <property type="protein sequence ID" value="KAG2195660.1"/>
    <property type="molecule type" value="Genomic_DNA"/>
</dbReference>
<reference evidence="2" key="1">
    <citation type="submission" date="2020-12" db="EMBL/GenBank/DDBJ databases">
        <title>Metabolic potential, ecology and presence of endohyphal bacteria is reflected in genomic diversity of Mucoromycotina.</title>
        <authorList>
            <person name="Muszewska A."/>
            <person name="Okrasinska A."/>
            <person name="Steczkiewicz K."/>
            <person name="Drgas O."/>
            <person name="Orlowska M."/>
            <person name="Perlinska-Lenart U."/>
            <person name="Aleksandrzak-Piekarczyk T."/>
            <person name="Szatraj K."/>
            <person name="Zielenkiewicz U."/>
            <person name="Pilsyk S."/>
            <person name="Malc E."/>
            <person name="Mieczkowski P."/>
            <person name="Kruszewska J.S."/>
            <person name="Biernat P."/>
            <person name="Pawlowska J."/>
        </authorList>
    </citation>
    <scope>NUCLEOTIDE SEQUENCE</scope>
    <source>
        <strain evidence="2">WA0000017839</strain>
    </source>
</reference>
<comment type="caution">
    <text evidence="2">The sequence shown here is derived from an EMBL/GenBank/DDBJ whole genome shotgun (WGS) entry which is preliminary data.</text>
</comment>
<protein>
    <recommendedName>
        <fullName evidence="1">Survival protein SurE-like phosphatase/nucleotidase domain-containing protein</fullName>
    </recommendedName>
</protein>
<dbReference type="Proteomes" id="UP000603453">
    <property type="component" value="Unassembled WGS sequence"/>
</dbReference>
<organism evidence="2 3">
    <name type="scientific">Mucor saturninus</name>
    <dbReference type="NCBI Taxonomy" id="64648"/>
    <lineage>
        <taxon>Eukaryota</taxon>
        <taxon>Fungi</taxon>
        <taxon>Fungi incertae sedis</taxon>
        <taxon>Mucoromycota</taxon>
        <taxon>Mucoromycotina</taxon>
        <taxon>Mucoromycetes</taxon>
        <taxon>Mucorales</taxon>
        <taxon>Mucorineae</taxon>
        <taxon>Mucoraceae</taxon>
        <taxon>Mucor</taxon>
    </lineage>
</organism>
<dbReference type="Gene3D" id="3.40.1210.10">
    <property type="entry name" value="Survival protein SurE-like phosphatase/nucleotidase"/>
    <property type="match status" value="1"/>
</dbReference>
<gene>
    <name evidence="2" type="ORF">INT47_002899</name>
</gene>
<dbReference type="InterPro" id="IPR027746">
    <property type="entry name" value="TTL"/>
</dbReference>
<dbReference type="SUPFAM" id="SSF64167">
    <property type="entry name" value="SurE-like"/>
    <property type="match status" value="1"/>
</dbReference>
<accession>A0A8H7QPZ7</accession>
<evidence type="ECO:0000259" key="1">
    <source>
        <dbReference type="Pfam" id="PF01975"/>
    </source>
</evidence>
<dbReference type="PANTHER" id="PTHR47551">
    <property type="entry name" value="TUBULIN--TYROSINE LIGASE PBY1-RELATED"/>
    <property type="match status" value="1"/>
</dbReference>
<feature type="domain" description="Survival protein SurE-like phosphatase/nucleotidase" evidence="1">
    <location>
        <begin position="3"/>
        <end position="209"/>
    </location>
</feature>
<dbReference type="GO" id="GO:0000932">
    <property type="term" value="C:P-body"/>
    <property type="evidence" value="ECO:0007669"/>
    <property type="project" value="TreeGrafter"/>
</dbReference>
<proteinExistence type="predicted"/>